<feature type="transmembrane region" description="Helical" evidence="1">
    <location>
        <begin position="26"/>
        <end position="45"/>
    </location>
</feature>
<keyword evidence="1" id="KW-0812">Transmembrane</keyword>
<proteinExistence type="predicted"/>
<dbReference type="Pfam" id="PF04341">
    <property type="entry name" value="DUF485"/>
    <property type="match status" value="1"/>
</dbReference>
<dbReference type="PANTHER" id="PTHR38598">
    <property type="entry name" value="INNER MEMBRANE PROTEIN YJCH"/>
    <property type="match status" value="1"/>
</dbReference>
<feature type="transmembrane region" description="Helical" evidence="1">
    <location>
        <begin position="65"/>
        <end position="85"/>
    </location>
</feature>
<dbReference type="AlphaFoldDB" id="A0A378UIB3"/>
<evidence type="ECO:0000256" key="1">
    <source>
        <dbReference type="SAM" id="Phobius"/>
    </source>
</evidence>
<dbReference type="EMBL" id="UGQS01000002">
    <property type="protein sequence ID" value="STZ76429.1"/>
    <property type="molecule type" value="Genomic_DNA"/>
</dbReference>
<keyword evidence="1" id="KW-1133">Transmembrane helix</keyword>
<protein>
    <submittedName>
        <fullName evidence="2">Inner membrane protein yjcH</fullName>
    </submittedName>
</protein>
<dbReference type="InterPro" id="IPR052959">
    <property type="entry name" value="Inner_membrane_assoc"/>
</dbReference>
<dbReference type="Proteomes" id="UP000254651">
    <property type="component" value="Unassembled WGS sequence"/>
</dbReference>
<sequence length="107" mass="12055">MDLDKQTARKVLENAEFQKMARQKAMLGWGFSAVVFFMYVAFIWVIGSSPELLKMPVSSDGITTWGIYIGVFVIVFSFVTTGIYVRIANGKFEKMTQEVVNSVKGEK</sequence>
<keyword evidence="3" id="KW-1185">Reference proteome</keyword>
<gene>
    <name evidence="2" type="primary">yjcH_1</name>
    <name evidence="2" type="ORF">NCTC10295_01193</name>
</gene>
<evidence type="ECO:0000313" key="3">
    <source>
        <dbReference type="Proteomes" id="UP000254651"/>
    </source>
</evidence>
<keyword evidence="1" id="KW-0472">Membrane</keyword>
<evidence type="ECO:0000313" key="2">
    <source>
        <dbReference type="EMBL" id="STZ76429.1"/>
    </source>
</evidence>
<organism evidence="2 3">
    <name type="scientific">Bergeriella denitrificans</name>
    <name type="common">Neisseria denitrificans</name>
    <dbReference type="NCBI Taxonomy" id="494"/>
    <lineage>
        <taxon>Bacteria</taxon>
        <taxon>Pseudomonadati</taxon>
        <taxon>Pseudomonadota</taxon>
        <taxon>Betaproteobacteria</taxon>
        <taxon>Neisseriales</taxon>
        <taxon>Neisseriaceae</taxon>
        <taxon>Bergeriella</taxon>
    </lineage>
</organism>
<dbReference type="PANTHER" id="PTHR38598:SF1">
    <property type="entry name" value="INNER MEMBRANE PROTEIN YJCH"/>
    <property type="match status" value="1"/>
</dbReference>
<dbReference type="GO" id="GO:0005886">
    <property type="term" value="C:plasma membrane"/>
    <property type="evidence" value="ECO:0007669"/>
    <property type="project" value="TreeGrafter"/>
</dbReference>
<accession>A0A378UIB3</accession>
<dbReference type="InterPro" id="IPR007436">
    <property type="entry name" value="DUF485"/>
</dbReference>
<reference evidence="2 3" key="1">
    <citation type="submission" date="2018-06" db="EMBL/GenBank/DDBJ databases">
        <authorList>
            <consortium name="Pathogen Informatics"/>
            <person name="Doyle S."/>
        </authorList>
    </citation>
    <scope>NUCLEOTIDE SEQUENCE [LARGE SCALE GENOMIC DNA]</scope>
    <source>
        <strain evidence="2 3">NCTC10295</strain>
    </source>
</reference>
<name>A0A378UIB3_BERDE</name>